<organism evidence="4 5">
    <name type="scientific">Pinctada imbricata</name>
    <name type="common">Atlantic pearl-oyster</name>
    <name type="synonym">Pinctada martensii</name>
    <dbReference type="NCBI Taxonomy" id="66713"/>
    <lineage>
        <taxon>Eukaryota</taxon>
        <taxon>Metazoa</taxon>
        <taxon>Spiralia</taxon>
        <taxon>Lophotrochozoa</taxon>
        <taxon>Mollusca</taxon>
        <taxon>Bivalvia</taxon>
        <taxon>Autobranchia</taxon>
        <taxon>Pteriomorphia</taxon>
        <taxon>Pterioida</taxon>
        <taxon>Pterioidea</taxon>
        <taxon>Pteriidae</taxon>
        <taxon>Pinctada</taxon>
    </lineage>
</organism>
<evidence type="ECO:0000256" key="1">
    <source>
        <dbReference type="SAM" id="MobiDB-lite"/>
    </source>
</evidence>
<evidence type="ECO:0000259" key="2">
    <source>
        <dbReference type="PROSITE" id="PS50192"/>
    </source>
</evidence>
<proteinExistence type="predicted"/>
<feature type="domain" description="NACHT" evidence="3">
    <location>
        <begin position="578"/>
        <end position="687"/>
    </location>
</feature>
<protein>
    <recommendedName>
        <fullName evidence="6">NACHT domain-containing protein</fullName>
    </recommendedName>
</protein>
<dbReference type="Gene3D" id="1.10.287.950">
    <property type="entry name" value="Methyl-accepting chemotaxis protein"/>
    <property type="match status" value="1"/>
</dbReference>
<dbReference type="PANTHER" id="PTHR46312">
    <property type="entry name" value="NACHT DOMAIN-CONTAINING PROTEIN"/>
    <property type="match status" value="1"/>
</dbReference>
<accession>A0AA89C047</accession>
<evidence type="ECO:0000313" key="5">
    <source>
        <dbReference type="Proteomes" id="UP001186944"/>
    </source>
</evidence>
<dbReference type="Pfam" id="PF05729">
    <property type="entry name" value="NACHT"/>
    <property type="match status" value="1"/>
</dbReference>
<dbReference type="PANTHER" id="PTHR46312:SF2">
    <property type="entry name" value="NUCLEOTIDE-BINDING OLIGOMERIZATION DOMAIN-CONTAINING PROTEIN 2-LIKE"/>
    <property type="match status" value="1"/>
</dbReference>
<evidence type="ECO:0000313" key="4">
    <source>
        <dbReference type="EMBL" id="KAK3100730.1"/>
    </source>
</evidence>
<dbReference type="EMBL" id="VSWD01000006">
    <property type="protein sequence ID" value="KAK3100730.1"/>
    <property type="molecule type" value="Genomic_DNA"/>
</dbReference>
<dbReference type="InterPro" id="IPR007111">
    <property type="entry name" value="NACHT_NTPase"/>
</dbReference>
<dbReference type="InterPro" id="IPR027417">
    <property type="entry name" value="P-loop_NTPase"/>
</dbReference>
<dbReference type="SUPFAM" id="SSF58104">
    <property type="entry name" value="Methyl-accepting chemotaxis protein (MCP) signaling domain"/>
    <property type="match status" value="1"/>
</dbReference>
<comment type="caution">
    <text evidence="4">The sequence shown here is derived from an EMBL/GenBank/DDBJ whole genome shotgun (WGS) entry which is preliminary data.</text>
</comment>
<name>A0AA89C047_PINIB</name>
<reference evidence="4" key="1">
    <citation type="submission" date="2019-08" db="EMBL/GenBank/DDBJ databases">
        <title>The improved chromosome-level genome for the pearl oyster Pinctada fucata martensii using PacBio sequencing and Hi-C.</title>
        <authorList>
            <person name="Zheng Z."/>
        </authorList>
    </citation>
    <scope>NUCLEOTIDE SEQUENCE</scope>
    <source>
        <strain evidence="4">ZZ-2019</strain>
        <tissue evidence="4">Adductor muscle</tissue>
    </source>
</reference>
<dbReference type="AlphaFoldDB" id="A0AA89C047"/>
<dbReference type="SUPFAM" id="SSF52047">
    <property type="entry name" value="RNI-like"/>
    <property type="match status" value="1"/>
</dbReference>
<gene>
    <name evidence="4" type="ORF">FSP39_024358</name>
</gene>
<dbReference type="Proteomes" id="UP001186944">
    <property type="component" value="Unassembled WGS sequence"/>
</dbReference>
<dbReference type="PROSITE" id="PS50837">
    <property type="entry name" value="NACHT"/>
    <property type="match status" value="1"/>
</dbReference>
<dbReference type="Gene3D" id="3.40.50.300">
    <property type="entry name" value="P-loop containing nucleotide triphosphate hydrolases"/>
    <property type="match status" value="1"/>
</dbReference>
<keyword evidence="5" id="KW-1185">Reference proteome</keyword>
<feature type="domain" description="T-SNARE coiled-coil homology" evidence="2">
    <location>
        <begin position="249"/>
        <end position="311"/>
    </location>
</feature>
<evidence type="ECO:0000259" key="3">
    <source>
        <dbReference type="PROSITE" id="PS50837"/>
    </source>
</evidence>
<dbReference type="InterPro" id="IPR000727">
    <property type="entry name" value="T_SNARE_dom"/>
</dbReference>
<feature type="region of interest" description="Disordered" evidence="1">
    <location>
        <begin position="390"/>
        <end position="409"/>
    </location>
</feature>
<evidence type="ECO:0008006" key="6">
    <source>
        <dbReference type="Google" id="ProtNLM"/>
    </source>
</evidence>
<dbReference type="PROSITE" id="PS50192">
    <property type="entry name" value="T_SNARE"/>
    <property type="match status" value="1"/>
</dbReference>
<sequence>MSRDDEARYGRACLLVLNVCPFTLRHVIDDYSLRHARSLSLCDFLEKNKDRLFHLYKRECCCGHKSNKTPMYQSQWDSLYNRNTSACLNGKRIDCPCKYDGKTSATTNVMDVTLCCLVINNICPGVDVNHIKTIREIRNNLIHAESASLDLPTYNGYWKRIKTAICQLAQNVSTMLHTDTVNKIDELETRVMDPVELSELRKLLIDEKRITDLEADVSNIVDDLNQTRQEVAQTSTSVSETTEKVTQISASVSETTEKVTQISASVSETTEIMTQISASVSETTEKVTQISASVSETVENVTQISASMSKTTEKVTQISASVSETTEKVTQIEDQTQRELLQIRGTVEHRRQIDDHGRQIDDHGRQIDGHGRQIDDHGRQIDEQAKQIADIKQSIPYGKVPPKQDEDAGVRKMKERLMEINDKLTRFIQISSLQDTEEELPIELLYASVLICEDQKYVTKSKGSESSQYMEEEFKRHRERRRAGTSDLSYDRTDTFRRLRRLLEHRHGLSAARLGTERTSDFEIGSYKYEMSNLREVTDPDNLGERDFELFSAIYERPKIREVTKPGDIFQKDGNYVRKIYMLGDAAHGKTTYCVWLLRKWCNAKRKERTGQKEFDKWEQELRKFDFVFLMKFRNVNDLNLVSVVDMICQDAFESDRGCHDAIRHVLSSDEYKSLIILDGLDELNSNSKNRMLSIDVSGSVTCFITMRPWVFPLLLKKPQHSDRVIEILGLSETGMENIIKNVLVNHYKLKENSPKYTQTNDKILKSLKDKSLKSFMQIPLLAVVCVQIWYDGKQVGDSITSFYTEMLNMLIERAKQKHEIEIEHNKTENVELPQILSVYDHIANCSPVLLKLGKVAYEGLLFNETNLVFQKSKLEKEIGVRELQFALDVGLISQKEAHSLTTKNVSVHFFHKSIQEFLAVIYIVTNKEVGDLFCKHLSSVNVIMELSNVIMFICGMCPSLGSVISQRVVNVTDSDTEICKYRESLGGHVTVKELYKLQVSWYRELQDRQTDSPVTFHVSDVYLSRFDSDIETVRVTRDVLSDPHVVDIRSLHLWWVPTDKERCVTNKELNNFLCNKPLTCSLDKVYINGLTTDRSVPPICIPSLKTLHLLNVKINTDLDDDVCPPLLTDMTSLRELEVVGVTLVDRGLGLSADMVHIEKVRLWFVDMSSSQWQQFILSVLNIQHRFNVELCNTNIDDESMTKIRSSPDFNVTRDGVGGIGEYEFYFTRVWPPQVTQ</sequence>